<comment type="caution">
    <text evidence="2">The sequence shown here is derived from an EMBL/GenBank/DDBJ whole genome shotgun (WGS) entry which is preliminary data.</text>
</comment>
<sequence length="163" mass="18361">MDSPFDREDGDDLVDWEQSDTEMQDGTPATCESVELGGTDRMDSVEATGRMARVRSKPRGKRGQCFPRHRESVGAKGLWVHMEGDCWQQTRVLLLAHRCCAKREFWKERRVRTGLEGQGVAVSGELFGVVDGDAGCPRWADMRRWLRAQEAAVVTKDVYSVQA</sequence>
<dbReference type="GeneID" id="85464682"/>
<gene>
    <name evidence="2" type="ORF">BDP55DRAFT_733936</name>
</gene>
<reference evidence="2" key="1">
    <citation type="submission" date="2021-06" db="EMBL/GenBank/DDBJ databases">
        <title>Comparative genomics, transcriptomics and evolutionary studies reveal genomic signatures of adaptation to plant cell wall in hemibiotrophic fungi.</title>
        <authorList>
            <consortium name="DOE Joint Genome Institute"/>
            <person name="Baroncelli R."/>
            <person name="Diaz J.F."/>
            <person name="Benocci T."/>
            <person name="Peng M."/>
            <person name="Battaglia E."/>
            <person name="Haridas S."/>
            <person name="Andreopoulos W."/>
            <person name="Labutti K."/>
            <person name="Pangilinan J."/>
            <person name="Floch G.L."/>
            <person name="Makela M.R."/>
            <person name="Henrissat B."/>
            <person name="Grigoriev I.V."/>
            <person name="Crouch J.A."/>
            <person name="De Vries R.P."/>
            <person name="Sukno S.A."/>
            <person name="Thon M.R."/>
        </authorList>
    </citation>
    <scope>NUCLEOTIDE SEQUENCE</scope>
    <source>
        <strain evidence="2">CBS 193.32</strain>
    </source>
</reference>
<dbReference type="RefSeq" id="XP_060423455.1">
    <property type="nucleotide sequence ID" value="XM_060580156.1"/>
</dbReference>
<evidence type="ECO:0000313" key="3">
    <source>
        <dbReference type="Proteomes" id="UP001224890"/>
    </source>
</evidence>
<evidence type="ECO:0000313" key="2">
    <source>
        <dbReference type="EMBL" id="KAK1658691.1"/>
    </source>
</evidence>
<feature type="region of interest" description="Disordered" evidence="1">
    <location>
        <begin position="1"/>
        <end position="40"/>
    </location>
</feature>
<feature type="compositionally biased region" description="Acidic residues" evidence="1">
    <location>
        <begin position="8"/>
        <end position="23"/>
    </location>
</feature>
<name>A0AAJ0ABT0_9PEZI</name>
<dbReference type="AlphaFoldDB" id="A0AAJ0ABT0"/>
<protein>
    <submittedName>
        <fullName evidence="2">Uncharacterized protein</fullName>
    </submittedName>
</protein>
<keyword evidence="3" id="KW-1185">Reference proteome</keyword>
<evidence type="ECO:0000256" key="1">
    <source>
        <dbReference type="SAM" id="MobiDB-lite"/>
    </source>
</evidence>
<organism evidence="2 3">
    <name type="scientific">Colletotrichum godetiae</name>
    <dbReference type="NCBI Taxonomy" id="1209918"/>
    <lineage>
        <taxon>Eukaryota</taxon>
        <taxon>Fungi</taxon>
        <taxon>Dikarya</taxon>
        <taxon>Ascomycota</taxon>
        <taxon>Pezizomycotina</taxon>
        <taxon>Sordariomycetes</taxon>
        <taxon>Hypocreomycetidae</taxon>
        <taxon>Glomerellales</taxon>
        <taxon>Glomerellaceae</taxon>
        <taxon>Colletotrichum</taxon>
        <taxon>Colletotrichum acutatum species complex</taxon>
    </lineage>
</organism>
<proteinExistence type="predicted"/>
<dbReference type="Proteomes" id="UP001224890">
    <property type="component" value="Unassembled WGS sequence"/>
</dbReference>
<dbReference type="EMBL" id="JAHMHR010000070">
    <property type="protein sequence ID" value="KAK1658691.1"/>
    <property type="molecule type" value="Genomic_DNA"/>
</dbReference>
<accession>A0AAJ0ABT0</accession>